<keyword evidence="1 2" id="KW-0238">DNA-binding</keyword>
<evidence type="ECO:0000259" key="3">
    <source>
        <dbReference type="PROSITE" id="PS50977"/>
    </source>
</evidence>
<evidence type="ECO:0000313" key="5">
    <source>
        <dbReference type="Proteomes" id="UP000886476"/>
    </source>
</evidence>
<name>A0ABX2C683_9BRAD</name>
<protein>
    <submittedName>
        <fullName evidence="4">TetR/AcrR family transcriptional regulator</fullName>
    </submittedName>
</protein>
<dbReference type="Proteomes" id="UP000886476">
    <property type="component" value="Unassembled WGS sequence"/>
</dbReference>
<dbReference type="SUPFAM" id="SSF48498">
    <property type="entry name" value="Tetracyclin repressor-like, C-terminal domain"/>
    <property type="match status" value="1"/>
</dbReference>
<dbReference type="InterPro" id="IPR036271">
    <property type="entry name" value="Tet_transcr_reg_TetR-rel_C_sf"/>
</dbReference>
<reference evidence="4" key="1">
    <citation type="submission" date="2020-05" db="EMBL/GenBank/DDBJ databases">
        <title>Nod-independent and nitrogen-fixing Bradyrhizobium aeschynomene sp. nov. isolated from nodules of Aeschynomene indica.</title>
        <authorList>
            <person name="Zhang Z."/>
        </authorList>
    </citation>
    <scope>NUCLEOTIDE SEQUENCE</scope>
    <source>
        <strain evidence="4">83012</strain>
    </source>
</reference>
<dbReference type="PANTHER" id="PTHR30055">
    <property type="entry name" value="HTH-TYPE TRANSCRIPTIONAL REGULATOR RUTR"/>
    <property type="match status" value="1"/>
</dbReference>
<feature type="domain" description="HTH tetR-type" evidence="3">
    <location>
        <begin position="4"/>
        <end position="64"/>
    </location>
</feature>
<dbReference type="InterPro" id="IPR001647">
    <property type="entry name" value="HTH_TetR"/>
</dbReference>
<evidence type="ECO:0000256" key="2">
    <source>
        <dbReference type="PROSITE-ProRule" id="PRU00335"/>
    </source>
</evidence>
<dbReference type="InterPro" id="IPR009057">
    <property type="entry name" value="Homeodomain-like_sf"/>
</dbReference>
<evidence type="ECO:0000256" key="1">
    <source>
        <dbReference type="ARBA" id="ARBA00023125"/>
    </source>
</evidence>
<dbReference type="RefSeq" id="WP_172108547.1">
    <property type="nucleotide sequence ID" value="NZ_JABFDM010000006.1"/>
</dbReference>
<dbReference type="Pfam" id="PF00440">
    <property type="entry name" value="TetR_N"/>
    <property type="match status" value="1"/>
</dbReference>
<gene>
    <name evidence="4" type="ORF">HL667_02160</name>
</gene>
<dbReference type="SUPFAM" id="SSF46689">
    <property type="entry name" value="Homeodomain-like"/>
    <property type="match status" value="1"/>
</dbReference>
<evidence type="ECO:0000313" key="4">
    <source>
        <dbReference type="EMBL" id="NPU63794.1"/>
    </source>
</evidence>
<dbReference type="Gene3D" id="1.10.357.10">
    <property type="entry name" value="Tetracycline Repressor, domain 2"/>
    <property type="match status" value="1"/>
</dbReference>
<dbReference type="EMBL" id="JABFDN010000001">
    <property type="protein sequence ID" value="NPU63794.1"/>
    <property type="molecule type" value="Genomic_DNA"/>
</dbReference>
<feature type="DNA-binding region" description="H-T-H motif" evidence="2">
    <location>
        <begin position="27"/>
        <end position="46"/>
    </location>
</feature>
<dbReference type="InterPro" id="IPR023772">
    <property type="entry name" value="DNA-bd_HTH_TetR-type_CS"/>
</dbReference>
<dbReference type="PANTHER" id="PTHR30055:SF187">
    <property type="entry name" value="TRANSCRIPTIONAL REGULATORY PROTEIN"/>
    <property type="match status" value="1"/>
</dbReference>
<keyword evidence="5" id="KW-1185">Reference proteome</keyword>
<proteinExistence type="predicted"/>
<comment type="caution">
    <text evidence="4">The sequence shown here is derived from an EMBL/GenBank/DDBJ whole genome shotgun (WGS) entry which is preliminary data.</text>
</comment>
<accession>A0ABX2C683</accession>
<dbReference type="InterPro" id="IPR050109">
    <property type="entry name" value="HTH-type_TetR-like_transc_reg"/>
</dbReference>
<dbReference type="PRINTS" id="PR00455">
    <property type="entry name" value="HTHTETR"/>
</dbReference>
<dbReference type="PROSITE" id="PS50977">
    <property type="entry name" value="HTH_TETR_2"/>
    <property type="match status" value="1"/>
</dbReference>
<dbReference type="PROSITE" id="PS01081">
    <property type="entry name" value="HTH_TETR_1"/>
    <property type="match status" value="1"/>
</dbReference>
<organism evidence="4 5">
    <name type="scientific">Bradyrhizobium aeschynomenes</name>
    <dbReference type="NCBI Taxonomy" id="2734909"/>
    <lineage>
        <taxon>Bacteria</taxon>
        <taxon>Pseudomonadati</taxon>
        <taxon>Pseudomonadota</taxon>
        <taxon>Alphaproteobacteria</taxon>
        <taxon>Hyphomicrobiales</taxon>
        <taxon>Nitrobacteraceae</taxon>
        <taxon>Bradyrhizobium</taxon>
    </lineage>
</organism>
<sequence>MTRKTSRARIIDAALAEFDQSGYEAATVAAICDRAGVSNGSFFHAFPSKDAVAGAVFLSALDAYHDALVGAVAGDLSARDGVAALVTAHMRWVLDHRAPARFMFVHAPSAHTAAIRDVQASSNEQFRAGLARWYEPNQARGTLATLSPEVLISQIIGPAQMFCRAWLAGRSRGKPDVHLPDLIACAVRAVVTGAARSD</sequence>